<feature type="transmembrane region" description="Helical" evidence="5">
    <location>
        <begin position="436"/>
        <end position="458"/>
    </location>
</feature>
<feature type="transmembrane region" description="Helical" evidence="5">
    <location>
        <begin position="377"/>
        <end position="397"/>
    </location>
</feature>
<organism evidence="7 8">
    <name type="scientific">Mycena chlorophos</name>
    <name type="common">Agaric fungus</name>
    <name type="synonym">Agaricus chlorophos</name>
    <dbReference type="NCBI Taxonomy" id="658473"/>
    <lineage>
        <taxon>Eukaryota</taxon>
        <taxon>Fungi</taxon>
        <taxon>Dikarya</taxon>
        <taxon>Basidiomycota</taxon>
        <taxon>Agaricomycotina</taxon>
        <taxon>Agaricomycetes</taxon>
        <taxon>Agaricomycetidae</taxon>
        <taxon>Agaricales</taxon>
        <taxon>Marasmiineae</taxon>
        <taxon>Mycenaceae</taxon>
        <taxon>Mycena</taxon>
    </lineage>
</organism>
<dbReference type="AlphaFoldDB" id="A0A8H6WKT3"/>
<gene>
    <name evidence="7" type="ORF">HMN09_00195100</name>
</gene>
<evidence type="ECO:0000313" key="7">
    <source>
        <dbReference type="EMBL" id="KAF7321077.1"/>
    </source>
</evidence>
<feature type="transmembrane region" description="Helical" evidence="5">
    <location>
        <begin position="112"/>
        <end position="131"/>
    </location>
</feature>
<evidence type="ECO:0000313" key="8">
    <source>
        <dbReference type="Proteomes" id="UP000613580"/>
    </source>
</evidence>
<dbReference type="InterPro" id="IPR036259">
    <property type="entry name" value="MFS_trans_sf"/>
</dbReference>
<dbReference type="InterPro" id="IPR020846">
    <property type="entry name" value="MFS_dom"/>
</dbReference>
<feature type="transmembrane region" description="Helical" evidence="5">
    <location>
        <begin position="403"/>
        <end position="429"/>
    </location>
</feature>
<dbReference type="Gene3D" id="1.20.1250.20">
    <property type="entry name" value="MFS general substrate transporter like domains"/>
    <property type="match status" value="1"/>
</dbReference>
<dbReference type="PANTHER" id="PTHR23502">
    <property type="entry name" value="MAJOR FACILITATOR SUPERFAMILY"/>
    <property type="match status" value="1"/>
</dbReference>
<dbReference type="Pfam" id="PF07690">
    <property type="entry name" value="MFS_1"/>
    <property type="match status" value="1"/>
</dbReference>
<evidence type="ECO:0000256" key="3">
    <source>
        <dbReference type="ARBA" id="ARBA00022989"/>
    </source>
</evidence>
<dbReference type="InterPro" id="IPR011701">
    <property type="entry name" value="MFS"/>
</dbReference>
<evidence type="ECO:0000256" key="1">
    <source>
        <dbReference type="ARBA" id="ARBA00004141"/>
    </source>
</evidence>
<keyword evidence="3 5" id="KW-1133">Transmembrane helix</keyword>
<dbReference type="OrthoDB" id="6770063at2759"/>
<feature type="transmembrane region" description="Helical" evidence="5">
    <location>
        <begin position="284"/>
        <end position="311"/>
    </location>
</feature>
<feature type="transmembrane region" description="Helical" evidence="5">
    <location>
        <begin position="143"/>
        <end position="161"/>
    </location>
</feature>
<proteinExistence type="predicted"/>
<feature type="transmembrane region" description="Helical" evidence="5">
    <location>
        <begin position="199"/>
        <end position="219"/>
    </location>
</feature>
<dbReference type="PANTHER" id="PTHR23502:SF184">
    <property type="entry name" value="MAJOR FACILITATOR SUPERFAMILY (MFS) PROFILE DOMAIN-CONTAINING PROTEIN"/>
    <property type="match status" value="1"/>
</dbReference>
<keyword evidence="4 5" id="KW-0472">Membrane</keyword>
<dbReference type="GO" id="GO:0005886">
    <property type="term" value="C:plasma membrane"/>
    <property type="evidence" value="ECO:0007669"/>
    <property type="project" value="TreeGrafter"/>
</dbReference>
<keyword evidence="8" id="KW-1185">Reference proteome</keyword>
<comment type="caution">
    <text evidence="7">The sequence shown here is derived from an EMBL/GenBank/DDBJ whole genome shotgun (WGS) entry which is preliminary data.</text>
</comment>
<evidence type="ECO:0000256" key="4">
    <source>
        <dbReference type="ARBA" id="ARBA00023136"/>
    </source>
</evidence>
<name>A0A8H6WKT3_MYCCL</name>
<evidence type="ECO:0000256" key="2">
    <source>
        <dbReference type="ARBA" id="ARBA00022692"/>
    </source>
</evidence>
<dbReference type="GO" id="GO:0022857">
    <property type="term" value="F:transmembrane transporter activity"/>
    <property type="evidence" value="ECO:0007669"/>
    <property type="project" value="InterPro"/>
</dbReference>
<accession>A0A8H6WKT3</accession>
<reference evidence="7" key="1">
    <citation type="submission" date="2020-05" db="EMBL/GenBank/DDBJ databases">
        <title>Mycena genomes resolve the evolution of fungal bioluminescence.</title>
        <authorList>
            <person name="Tsai I.J."/>
        </authorList>
    </citation>
    <scope>NUCLEOTIDE SEQUENCE</scope>
    <source>
        <strain evidence="7">110903Hualien_Pintung</strain>
    </source>
</reference>
<dbReference type="PROSITE" id="PS50850">
    <property type="entry name" value="MFS"/>
    <property type="match status" value="1"/>
</dbReference>
<feature type="transmembrane region" description="Helical" evidence="5">
    <location>
        <begin position="231"/>
        <end position="251"/>
    </location>
</feature>
<feature type="transmembrane region" description="Helical" evidence="5">
    <location>
        <begin position="470"/>
        <end position="489"/>
    </location>
</feature>
<evidence type="ECO:0000256" key="5">
    <source>
        <dbReference type="SAM" id="Phobius"/>
    </source>
</evidence>
<dbReference type="EMBL" id="JACAZE010000002">
    <property type="protein sequence ID" value="KAF7321077.1"/>
    <property type="molecule type" value="Genomic_DNA"/>
</dbReference>
<keyword evidence="2 5" id="KW-0812">Transmembrane</keyword>
<protein>
    <submittedName>
        <fullName evidence="7">MFS transporter</fullName>
    </submittedName>
</protein>
<evidence type="ECO:0000259" key="6">
    <source>
        <dbReference type="PROSITE" id="PS50850"/>
    </source>
</evidence>
<feature type="domain" description="Major facilitator superfamily (MFS) profile" evidence="6">
    <location>
        <begin position="75"/>
        <end position="493"/>
    </location>
</feature>
<feature type="transmembrane region" description="Helical" evidence="5">
    <location>
        <begin position="167"/>
        <end position="187"/>
    </location>
</feature>
<dbReference type="SUPFAM" id="SSF103473">
    <property type="entry name" value="MFS general substrate transporter"/>
    <property type="match status" value="1"/>
</dbReference>
<feature type="transmembrane region" description="Helical" evidence="5">
    <location>
        <begin position="75"/>
        <end position="97"/>
    </location>
</feature>
<sequence>MESPASYSARTSSETLSVSQIDIENQLDLEKQLVKPVLPTDIAEKLVPEAAPVAPATLLADDPENPRNWSTLRKFIFNFILCTWVLSLTYSSTAYVASVPALVQHFHISEEVALAGVTLNVFGFAAGPLVFGPASEIYGRQVIYRFAGFFFSAFSIAMAFAPSAPSLLVFRFFAGFFGSASINNAPASIGDITTPRERGLYTILYALMAFGGPSLGPLVSAFVEHDAGFRWNLRVMAILSTVLSILVALLPETHGPTLLKRRQAATESPKAVLSVFKNAMARPVLYLFTEPLVAIISFYLSILYAILYAFFEVFGVVYLDIRGFSSTSYGLTYIALGLGFLIGCILIATVGQTNYLRVSQRNAALGVRTQPEARLALSYYSAIISPISLFLFAWTAPYPNIHWIVPCLAEALFSGSMLVTFNGFVPFLIDTYQLTAASALAAGMASRALVGSVFPLFALQMYHRLTVQGATSLLAGIACLCALIPFVFARYGRQLRARSGWAVRVE</sequence>
<feature type="transmembrane region" description="Helical" evidence="5">
    <location>
        <begin position="331"/>
        <end position="356"/>
    </location>
</feature>
<comment type="subcellular location">
    <subcellularLocation>
        <location evidence="1">Membrane</location>
        <topology evidence="1">Multi-pass membrane protein</topology>
    </subcellularLocation>
</comment>
<dbReference type="Proteomes" id="UP000613580">
    <property type="component" value="Unassembled WGS sequence"/>
</dbReference>